<dbReference type="GO" id="GO:0016791">
    <property type="term" value="F:phosphatase activity"/>
    <property type="evidence" value="ECO:0007669"/>
    <property type="project" value="UniProtKB-ARBA"/>
</dbReference>
<proteinExistence type="predicted"/>
<dbReference type="Gene3D" id="3.40.50.1000">
    <property type="entry name" value="HAD superfamily/HAD-like"/>
    <property type="match status" value="1"/>
</dbReference>
<evidence type="ECO:0000313" key="2">
    <source>
        <dbReference type="Proteomes" id="UP000197007"/>
    </source>
</evidence>
<dbReference type="PROSITE" id="PS01228">
    <property type="entry name" value="COF_1"/>
    <property type="match status" value="1"/>
</dbReference>
<gene>
    <name evidence="1" type="ORF">CBG49_12220</name>
</gene>
<dbReference type="SFLD" id="SFLDG01140">
    <property type="entry name" value="C2.B:_Phosphomannomutase_and_P"/>
    <property type="match status" value="1"/>
</dbReference>
<reference evidence="2" key="1">
    <citation type="submission" date="2017-06" db="EMBL/GenBank/DDBJ databases">
        <title>Complete genome sequence of Capnocytophaga sp. KCOM 1579 (=ChDC OS43) isolated from a human refractory periapical abscess lesion.</title>
        <authorList>
            <person name="Kook J.-K."/>
            <person name="Park S.-N."/>
            <person name="Lim Y.K."/>
            <person name="Roh H."/>
        </authorList>
    </citation>
    <scope>NUCLEOTIDE SEQUENCE [LARGE SCALE GENOMIC DNA]</scope>
    <source>
        <strain evidence="2">ChDC OS43</strain>
    </source>
</reference>
<dbReference type="CDD" id="cd07518">
    <property type="entry name" value="HAD_YbiV-Like"/>
    <property type="match status" value="1"/>
</dbReference>
<keyword evidence="2" id="KW-1185">Reference proteome</keyword>
<name>A0A1Z4BRA8_9FLAO</name>
<dbReference type="KEGG" id="capn:CBG49_12220"/>
<dbReference type="EMBL" id="CP022022">
    <property type="protein sequence ID" value="ASF43779.1"/>
    <property type="molecule type" value="Genomic_DNA"/>
</dbReference>
<protein>
    <submittedName>
        <fullName evidence="1">Haloacid dehalogenase</fullName>
    </submittedName>
</protein>
<evidence type="ECO:0000313" key="1">
    <source>
        <dbReference type="EMBL" id="ASF43779.1"/>
    </source>
</evidence>
<accession>A0A1Z4BRA8</accession>
<dbReference type="RefSeq" id="WP_088594680.1">
    <property type="nucleotide sequence ID" value="NZ_CP022022.1"/>
</dbReference>
<organism evidence="1 2">
    <name type="scientific">Capnocytophaga endodontalis</name>
    <dbReference type="NCBI Taxonomy" id="2708117"/>
    <lineage>
        <taxon>Bacteria</taxon>
        <taxon>Pseudomonadati</taxon>
        <taxon>Bacteroidota</taxon>
        <taxon>Flavobacteriia</taxon>
        <taxon>Flavobacteriales</taxon>
        <taxon>Flavobacteriaceae</taxon>
        <taxon>Capnocytophaga</taxon>
    </lineage>
</organism>
<dbReference type="NCBIfam" id="TIGR01484">
    <property type="entry name" value="HAD-SF-IIB"/>
    <property type="match status" value="1"/>
</dbReference>
<dbReference type="GO" id="GO:0000287">
    <property type="term" value="F:magnesium ion binding"/>
    <property type="evidence" value="ECO:0007669"/>
    <property type="project" value="TreeGrafter"/>
</dbReference>
<dbReference type="InterPro" id="IPR000150">
    <property type="entry name" value="Cof"/>
</dbReference>
<dbReference type="SFLD" id="SFLDS00003">
    <property type="entry name" value="Haloacid_Dehalogenase"/>
    <property type="match status" value="1"/>
</dbReference>
<dbReference type="Proteomes" id="UP000197007">
    <property type="component" value="Chromosome"/>
</dbReference>
<dbReference type="NCBIfam" id="TIGR00099">
    <property type="entry name" value="Cof-subfamily"/>
    <property type="match status" value="1"/>
</dbReference>
<dbReference type="GO" id="GO:0005829">
    <property type="term" value="C:cytosol"/>
    <property type="evidence" value="ECO:0007669"/>
    <property type="project" value="TreeGrafter"/>
</dbReference>
<dbReference type="PANTHER" id="PTHR10000">
    <property type="entry name" value="PHOSPHOSERINE PHOSPHATASE"/>
    <property type="match status" value="1"/>
</dbReference>
<dbReference type="Pfam" id="PF08282">
    <property type="entry name" value="Hydrolase_3"/>
    <property type="match status" value="1"/>
</dbReference>
<dbReference type="PANTHER" id="PTHR10000:SF53">
    <property type="entry name" value="5-AMINO-6-(5-PHOSPHO-D-RIBITYLAMINO)URACIL PHOSPHATASE YBJI-RELATED"/>
    <property type="match status" value="1"/>
</dbReference>
<dbReference type="InterPro" id="IPR036412">
    <property type="entry name" value="HAD-like_sf"/>
</dbReference>
<dbReference type="InterPro" id="IPR006379">
    <property type="entry name" value="HAD-SF_hydro_IIB"/>
</dbReference>
<dbReference type="AlphaFoldDB" id="A0A1Z4BRA8"/>
<dbReference type="Gene3D" id="3.30.1240.10">
    <property type="match status" value="1"/>
</dbReference>
<sequence length="262" mass="29717">MIKLIVSDIDGTLVNNQKEIPNSFWEVFKTIEQKGILFCAASGRQLQSLHELFAPIKERIAYAPDNGASLIYQGKTLFERPIAFTSFFPILRTCNEIQQIGVALCGKKSAYIKTDDEWIFDEIARHYPAHTRVTDFVAIDDEIFKITVCDRGISRLNSFQYLKKYANEFNVVVSGEIWLDITGKDVNKGDAIAHLQSQLNITPDETVVFGDHLNDVELIQRATYSYAMLNAQEELKALANYVTEYDNNHAGVVRTLEKLLQS</sequence>
<dbReference type="InterPro" id="IPR023214">
    <property type="entry name" value="HAD_sf"/>
</dbReference>
<dbReference type="SUPFAM" id="SSF56784">
    <property type="entry name" value="HAD-like"/>
    <property type="match status" value="1"/>
</dbReference>